<accession>A0A5J4UA95</accession>
<name>A0A5J4UA95_9EUKA</name>
<feature type="non-terminal residue" evidence="1">
    <location>
        <position position="1"/>
    </location>
</feature>
<comment type="caution">
    <text evidence="1">The sequence shown here is derived from an EMBL/GenBank/DDBJ whole genome shotgun (WGS) entry which is preliminary data.</text>
</comment>
<proteinExistence type="predicted"/>
<gene>
    <name evidence="1" type="ORF">EZS28_037888</name>
</gene>
<reference evidence="1 2" key="1">
    <citation type="submission" date="2019-03" db="EMBL/GenBank/DDBJ databases">
        <title>Single cell metagenomics reveals metabolic interactions within the superorganism composed of flagellate Streblomastix strix and complex community of Bacteroidetes bacteria on its surface.</title>
        <authorList>
            <person name="Treitli S.C."/>
            <person name="Kolisko M."/>
            <person name="Husnik F."/>
            <person name="Keeling P."/>
            <person name="Hampl V."/>
        </authorList>
    </citation>
    <scope>NUCLEOTIDE SEQUENCE [LARGE SCALE GENOMIC DNA]</scope>
    <source>
        <strain evidence="1">ST1C</strain>
    </source>
</reference>
<organism evidence="1 2">
    <name type="scientific">Streblomastix strix</name>
    <dbReference type="NCBI Taxonomy" id="222440"/>
    <lineage>
        <taxon>Eukaryota</taxon>
        <taxon>Metamonada</taxon>
        <taxon>Preaxostyla</taxon>
        <taxon>Oxymonadida</taxon>
        <taxon>Streblomastigidae</taxon>
        <taxon>Streblomastix</taxon>
    </lineage>
</organism>
<dbReference type="AlphaFoldDB" id="A0A5J4UA95"/>
<dbReference type="EMBL" id="SNRW01019226">
    <property type="protein sequence ID" value="KAA6366585.1"/>
    <property type="molecule type" value="Genomic_DNA"/>
</dbReference>
<evidence type="ECO:0000313" key="1">
    <source>
        <dbReference type="EMBL" id="KAA6366585.1"/>
    </source>
</evidence>
<protein>
    <submittedName>
        <fullName evidence="1">Uncharacterized protein</fullName>
    </submittedName>
</protein>
<sequence>KSGIVDSKCIPNDIVPDYVKICNDNRELDKYLVGFVQSEFRNENADTVKQLLIRFGVILINQELIIGWDLQDNQDVWIMAQLDQSDKYTISYQVISELDNYYSGRVLFYKRDFGSEIPYEREYIYYYQQKIDENGVLEYDYNEIQQADGVKDKFINIYDFKTLKRGYRQDDKLFFSIRQQDFSSLNTSQKLTENEIEKCPAVLNSHMAGLYSLLGYTVKAIVDVDIAPSITYFIKSGIKKITYKNVPPEFLGLHGAGVVDSDCIPNNVVPEEYISQCKDESPVVKHLDDYSVGRYYKVDGWDMKDLISQFGVVLDDRVGIIIGLHTEDYNFYWHRLNINESDQFLSVVSTDEFNSYSGYVLFNERILDKSPLDIESLKYTRIDEEYYNLLEIPPLNEQQDESAESFRSIPADIIPNLKSLQIIDSEVEKCQEIDSALSEIDFQLVGASIYIYYKENIIPSFSQLIWNYPKRTIVKYDDDDTEEWFDKGCLGDFKQYIISLEEKGVVSDQCISNDIILPGHDDAPDDMVMPPHPTQCTDPQIPFTHYFQGFRFGFAQGLNNEQLKQKLNRKFILWFIHWMGES</sequence>
<evidence type="ECO:0000313" key="2">
    <source>
        <dbReference type="Proteomes" id="UP000324800"/>
    </source>
</evidence>
<dbReference type="Proteomes" id="UP000324800">
    <property type="component" value="Unassembled WGS sequence"/>
</dbReference>